<gene>
    <name evidence="2" type="ORF">BA062_12955</name>
</gene>
<dbReference type="InterPro" id="IPR000073">
    <property type="entry name" value="AB_hydrolase_1"/>
</dbReference>
<dbReference type="SUPFAM" id="SSF53474">
    <property type="entry name" value="alpha/beta-Hydrolases"/>
    <property type="match status" value="1"/>
</dbReference>
<dbReference type="Gene3D" id="3.40.50.1820">
    <property type="entry name" value="alpha/beta hydrolase"/>
    <property type="match status" value="1"/>
</dbReference>
<dbReference type="PANTHER" id="PTHR43139:SF52">
    <property type="entry name" value="SI:DKEY-122A22.2"/>
    <property type="match status" value="1"/>
</dbReference>
<dbReference type="Proteomes" id="UP000247892">
    <property type="component" value="Unassembled WGS sequence"/>
</dbReference>
<dbReference type="PRINTS" id="PR00111">
    <property type="entry name" value="ABHYDROLASE"/>
</dbReference>
<evidence type="ECO:0000259" key="1">
    <source>
        <dbReference type="Pfam" id="PF00561"/>
    </source>
</evidence>
<reference evidence="2 3" key="1">
    <citation type="submission" date="2016-07" db="EMBL/GenBank/DDBJ databases">
        <title>Draft genome sequence of Prauserella sp. YIM 121212, isolated from alkaline soil.</title>
        <authorList>
            <person name="Ruckert C."/>
            <person name="Albersmeier A."/>
            <person name="Jiang C.-L."/>
            <person name="Jiang Y."/>
            <person name="Kalinowski J."/>
            <person name="Schneider O."/>
            <person name="Winkler A."/>
            <person name="Zotchev S.B."/>
        </authorList>
    </citation>
    <scope>NUCLEOTIDE SEQUENCE [LARGE SCALE GENOMIC DNA]</scope>
    <source>
        <strain evidence="2 3">YIM 121212</strain>
    </source>
</reference>
<dbReference type="EMBL" id="MASU01000005">
    <property type="protein sequence ID" value="PXY36318.1"/>
    <property type="molecule type" value="Genomic_DNA"/>
</dbReference>
<organism evidence="2 3">
    <name type="scientific">Prauserella flavalba</name>
    <dbReference type="NCBI Taxonomy" id="1477506"/>
    <lineage>
        <taxon>Bacteria</taxon>
        <taxon>Bacillati</taxon>
        <taxon>Actinomycetota</taxon>
        <taxon>Actinomycetes</taxon>
        <taxon>Pseudonocardiales</taxon>
        <taxon>Pseudonocardiaceae</taxon>
        <taxon>Prauserella</taxon>
    </lineage>
</organism>
<comment type="caution">
    <text evidence="2">The sequence shown here is derived from an EMBL/GenBank/DDBJ whole genome shotgun (WGS) entry which is preliminary data.</text>
</comment>
<dbReference type="PANTHER" id="PTHR43139">
    <property type="entry name" value="SI:DKEY-122A22.2"/>
    <property type="match status" value="1"/>
</dbReference>
<proteinExistence type="predicted"/>
<evidence type="ECO:0000313" key="2">
    <source>
        <dbReference type="EMBL" id="PXY36318.1"/>
    </source>
</evidence>
<name>A0A318LVE3_9PSEU</name>
<protein>
    <submittedName>
        <fullName evidence="2">Alpha/beta hydrolase</fullName>
    </submittedName>
</protein>
<dbReference type="InterPro" id="IPR052370">
    <property type="entry name" value="Meta-cleavage_hydrolase"/>
</dbReference>
<dbReference type="AlphaFoldDB" id="A0A318LVE3"/>
<evidence type="ECO:0000313" key="3">
    <source>
        <dbReference type="Proteomes" id="UP000247892"/>
    </source>
</evidence>
<dbReference type="GO" id="GO:0016787">
    <property type="term" value="F:hydrolase activity"/>
    <property type="evidence" value="ECO:0007669"/>
    <property type="project" value="UniProtKB-KW"/>
</dbReference>
<dbReference type="Pfam" id="PF00561">
    <property type="entry name" value="Abhydrolase_1"/>
    <property type="match status" value="1"/>
</dbReference>
<keyword evidence="2" id="KW-0378">Hydrolase</keyword>
<accession>A0A318LVE3</accession>
<sequence>MSEMSFDSPGPAGRLVRVGGRQVHVLERGPRDATPTVVFESGLASPLQTWTWVQDAVAAHTRTVSYERAGTGWSEKAPGPRSVPVLAAELDATLRALDVTGPVVLVGHSFGGLVARCYAGRYPERVAGVVFADALHPEEMRRSATQRRGMAWLEQSLRVSALRALLRLGRKEIEEQFTELPEAAATHARARLPVPAVWWTAAAELVSWKNADPRAVMAGGFPAHAPVGVVVSGMSLRNDVAHRKLQEELLALSADPVSALAKNATHFGLVLDRGHSQVVVETIGAVLAKATAKEGDRIVR</sequence>
<feature type="domain" description="AB hydrolase-1" evidence="1">
    <location>
        <begin position="35"/>
        <end position="187"/>
    </location>
</feature>
<keyword evidence="3" id="KW-1185">Reference proteome</keyword>
<dbReference type="InterPro" id="IPR029058">
    <property type="entry name" value="AB_hydrolase_fold"/>
</dbReference>